<feature type="non-terminal residue" evidence="1">
    <location>
        <position position="1"/>
    </location>
</feature>
<reference evidence="1" key="1">
    <citation type="submission" date="2018-05" db="EMBL/GenBank/DDBJ databases">
        <authorList>
            <person name="Lanie J.A."/>
            <person name="Ng W.-L."/>
            <person name="Kazmierczak K.M."/>
            <person name="Andrzejewski T.M."/>
            <person name="Davidsen T.M."/>
            <person name="Wayne K.J."/>
            <person name="Tettelin H."/>
            <person name="Glass J.I."/>
            <person name="Rusch D."/>
            <person name="Podicherti R."/>
            <person name="Tsui H.-C.T."/>
            <person name="Winkler M.E."/>
        </authorList>
    </citation>
    <scope>NUCLEOTIDE SEQUENCE</scope>
</reference>
<evidence type="ECO:0000313" key="1">
    <source>
        <dbReference type="EMBL" id="SVC69538.1"/>
    </source>
</evidence>
<sequence length="294" mass="34193">PEFVSGVDTTKECRTPEQNQTKDICKNLKSHETFLIPEDELRGKWHDFTVFINWSTDPTKGYAKVCLNGAFSTEWFGRTRFYRDSGSTTLGYGIYRSYLYRYYEQHGVNKAPAQVVFFDRVAKHKGEPPDNVRACLEDTVPTKAFILERNVWGELIHLDIKANIEGKSILFALQYDRKEKDKEILRFDQKTLPSIDVKKIEEKGCAPRWMYKRKKEKTNNRRIRLPFYSAYMSQVVCIFNTLSEDDKEAVKLIVKNIDEIVRQISAGQPDAKRWENAASIIKKRARSITGQTDL</sequence>
<protein>
    <submittedName>
        <fullName evidence="1">Uncharacterized protein</fullName>
    </submittedName>
</protein>
<dbReference type="InterPro" id="IPR025975">
    <property type="entry name" value="Polysacc_lyase"/>
</dbReference>
<dbReference type="Gene3D" id="2.60.120.200">
    <property type="match status" value="1"/>
</dbReference>
<gene>
    <name evidence="1" type="ORF">METZ01_LOCUS322392</name>
</gene>
<dbReference type="AlphaFoldDB" id="A0A382P9Y7"/>
<dbReference type="Pfam" id="PF14099">
    <property type="entry name" value="Polysacc_lyase"/>
    <property type="match status" value="1"/>
</dbReference>
<organism evidence="1">
    <name type="scientific">marine metagenome</name>
    <dbReference type="NCBI Taxonomy" id="408172"/>
    <lineage>
        <taxon>unclassified sequences</taxon>
        <taxon>metagenomes</taxon>
        <taxon>ecological metagenomes</taxon>
    </lineage>
</organism>
<accession>A0A382P9Y7</accession>
<dbReference type="EMBL" id="UINC01105535">
    <property type="protein sequence ID" value="SVC69538.1"/>
    <property type="molecule type" value="Genomic_DNA"/>
</dbReference>
<name>A0A382P9Y7_9ZZZZ</name>
<proteinExistence type="predicted"/>